<evidence type="ECO:0000313" key="2">
    <source>
        <dbReference type="Proteomes" id="UP000326582"/>
    </source>
</evidence>
<gene>
    <name evidence="1" type="ORF">EJF14_60007</name>
</gene>
<dbReference type="EMBL" id="CP038489">
    <property type="protein sequence ID" value="QFZ29501.1"/>
    <property type="molecule type" value="Genomic_DNA"/>
</dbReference>
<name>A0ACD0WQ20_CLALS</name>
<proteinExistence type="predicted"/>
<reference evidence="2" key="1">
    <citation type="journal article" date="2019" name="MBio">
        <title>Comparative genomics for the elucidation of multidrug resistance (MDR) in Candida lusitaniae.</title>
        <authorList>
            <person name="Kannan A."/>
            <person name="Asner S.A."/>
            <person name="Trachsel E."/>
            <person name="Kelly S."/>
            <person name="Parker J."/>
            <person name="Sanglard D."/>
        </authorList>
    </citation>
    <scope>NUCLEOTIDE SEQUENCE [LARGE SCALE GENOMIC DNA]</scope>
    <source>
        <strain evidence="2">P1</strain>
    </source>
</reference>
<accession>A0ACD0WQ20</accession>
<dbReference type="Proteomes" id="UP000326582">
    <property type="component" value="Chromosome 6"/>
</dbReference>
<evidence type="ECO:0000313" key="1">
    <source>
        <dbReference type="EMBL" id="QFZ29501.1"/>
    </source>
</evidence>
<keyword evidence="2" id="KW-1185">Reference proteome</keyword>
<organism evidence="1 2">
    <name type="scientific">Clavispora lusitaniae</name>
    <name type="common">Candida lusitaniae</name>
    <dbReference type="NCBI Taxonomy" id="36911"/>
    <lineage>
        <taxon>Eukaryota</taxon>
        <taxon>Fungi</taxon>
        <taxon>Dikarya</taxon>
        <taxon>Ascomycota</taxon>
        <taxon>Saccharomycotina</taxon>
        <taxon>Pichiomycetes</taxon>
        <taxon>Metschnikowiaceae</taxon>
        <taxon>Clavispora</taxon>
    </lineage>
</organism>
<sequence>MQAHGVGEGRFEKIVVFRSKGLDDGRKILLVLVQEVCKRAQMGFGKQKSLERPQSPERNNHNKRVVLAHYTGLFFQLQAHIVAKQVRLVRREILTHVLEFVADFGGNHIQAPCSAVRMWVGTAHGQPLVLENSDVLVWRSAQQQSFSRVQVQVLPGVHNSLDGLLLHKRDCKSMVGTEADHKAVAFHAQHSEQSLFGCVFILLLLRIVVWQIQSHCGEVVGEHIGGGVSWVSPVGGTGVTWAQVALGIVLRSGVLLHLFLGTLPGSFRSVGRAEDIGVRKRIVSAMRVVGETEGHFWCWRKRS</sequence>
<protein>
    <submittedName>
        <fullName evidence="1">Uncharacterized protein</fullName>
    </submittedName>
</protein>